<evidence type="ECO:0000256" key="2">
    <source>
        <dbReference type="ARBA" id="ARBA00023136"/>
    </source>
</evidence>
<dbReference type="PANTHER" id="PTHR37042">
    <property type="entry name" value="OUTER MEMBRANE PROTEIN RV1973"/>
    <property type="match status" value="1"/>
</dbReference>
<dbReference type="EMBL" id="JAXQPW010000007">
    <property type="protein sequence ID" value="MDZ5663588.1"/>
    <property type="molecule type" value="Genomic_DNA"/>
</dbReference>
<comment type="caution">
    <text evidence="3">The sequence shown here is derived from an EMBL/GenBank/DDBJ whole genome shotgun (WGS) entry which is preliminary data.</text>
</comment>
<protein>
    <recommendedName>
        <fullName evidence="5">Mce-associated membrane protein</fullName>
    </recommendedName>
</protein>
<sequence length="173" mass="18306">MTTQRRTMAVVLAVLVVAAAAVVVWLARSPASPPPDVAVADASDASVASVSVKDAVREAASEAVARAYSYSWETLADDKAAARALMTDSMQVRYDRTMAGVTTSSQEDRTVASADVVDTAVVTASTDAARVLVFVNQSTSAEDLEEPTLDLDRVLVTLERDDGTWKVDELDAL</sequence>
<proteinExistence type="predicted"/>
<comment type="subcellular location">
    <subcellularLocation>
        <location evidence="1">Membrane</location>
    </subcellularLocation>
</comment>
<evidence type="ECO:0000313" key="4">
    <source>
        <dbReference type="Proteomes" id="UP001291999"/>
    </source>
</evidence>
<evidence type="ECO:0000313" key="3">
    <source>
        <dbReference type="EMBL" id="MDZ5663588.1"/>
    </source>
</evidence>
<accession>A0ABU5KF38</accession>
<dbReference type="RefSeq" id="WP_322425335.1">
    <property type="nucleotide sequence ID" value="NZ_CP141058.1"/>
</dbReference>
<evidence type="ECO:0008006" key="5">
    <source>
        <dbReference type="Google" id="ProtNLM"/>
    </source>
</evidence>
<dbReference type="Proteomes" id="UP001291999">
    <property type="component" value="Unassembled WGS sequence"/>
</dbReference>
<keyword evidence="2" id="KW-0472">Membrane</keyword>
<reference evidence="3 4" key="1">
    <citation type="submission" date="2023-11" db="EMBL/GenBank/DDBJ databases">
        <title>Novel species in genus Nocardioides.</title>
        <authorList>
            <person name="Zhou H."/>
        </authorList>
    </citation>
    <scope>NUCLEOTIDE SEQUENCE [LARGE SCALE GENOMIC DNA]</scope>
    <source>
        <strain evidence="3 4">S-58</strain>
    </source>
</reference>
<dbReference type="PANTHER" id="PTHR37042:SF4">
    <property type="entry name" value="OUTER MEMBRANE PROTEIN RV1973"/>
    <property type="match status" value="1"/>
</dbReference>
<keyword evidence="4" id="KW-1185">Reference proteome</keyword>
<evidence type="ECO:0000256" key="1">
    <source>
        <dbReference type="ARBA" id="ARBA00004370"/>
    </source>
</evidence>
<organism evidence="3 4">
    <name type="scientific">Nocardioides renjunii</name>
    <dbReference type="NCBI Taxonomy" id="3095075"/>
    <lineage>
        <taxon>Bacteria</taxon>
        <taxon>Bacillati</taxon>
        <taxon>Actinomycetota</taxon>
        <taxon>Actinomycetes</taxon>
        <taxon>Propionibacteriales</taxon>
        <taxon>Nocardioidaceae</taxon>
        <taxon>Nocardioides</taxon>
    </lineage>
</organism>
<gene>
    <name evidence="3" type="ORF">SFC79_17570</name>
</gene>
<name>A0ABU5KF38_9ACTN</name>